<proteinExistence type="predicted"/>
<keyword evidence="1" id="KW-0472">Membrane</keyword>
<evidence type="ECO:0000313" key="2">
    <source>
        <dbReference type="EMBL" id="CAE2235439.1"/>
    </source>
</evidence>
<keyword evidence="1" id="KW-0812">Transmembrane</keyword>
<organism evidence="2">
    <name type="scientific">Vannella robusta</name>
    <dbReference type="NCBI Taxonomy" id="1487602"/>
    <lineage>
        <taxon>Eukaryota</taxon>
        <taxon>Amoebozoa</taxon>
        <taxon>Discosea</taxon>
        <taxon>Flabellinia</taxon>
        <taxon>Vannellidae</taxon>
        <taxon>Vannella</taxon>
    </lineage>
</organism>
<dbReference type="SUPFAM" id="SSF51126">
    <property type="entry name" value="Pectin lyase-like"/>
    <property type="match status" value="1"/>
</dbReference>
<evidence type="ECO:0000256" key="1">
    <source>
        <dbReference type="SAM" id="Phobius"/>
    </source>
</evidence>
<sequence length="420" mass="45299">MKNSVKHFSMSGDILGSTSTAIGFTSVNSASTFELIGSSFTSCRSEDSAPALSIDTKGEIRFTDLSFYDTEGDCGAVSIRLHDTTNFQKTDSPMKFVNTRARRNGGAICLKSSSPSVFIDLGTFDFSMTSCDNNGGAIYIEGPGKFRLADFVETVDSSAMNYGAILYAKEVTSIEIANSVFVSPVLSTSSSMSGSFYIQDSEYFFMTNVTVDYRNAVQGDGGIASLHNLKSVTVTDSSFTNGGAAFGVGGAFLLDSITSFEIQNSEFHNCVARKGAAIACMGESRHVDISGVSFYNSVSTELDKEHVDVFSDGSCLSSFWDSQSPCPEMGKSCKGSVNSLAMITADGDGQCFCYCGDSLCGETDLHSAMYRLNYIVGSILLLGVLFQIFFLFLLIKRILQRKLTQPWGELETLELNPYVV</sequence>
<protein>
    <submittedName>
        <fullName evidence="2">Uncharacterized protein</fullName>
    </submittedName>
</protein>
<accession>A0A7S4IPL5</accession>
<dbReference type="AlphaFoldDB" id="A0A7S4IPL5"/>
<gene>
    <name evidence="2" type="ORF">VSP0166_LOCUS15211</name>
</gene>
<name>A0A7S4IPL5_9EUKA</name>
<dbReference type="InterPro" id="IPR011050">
    <property type="entry name" value="Pectin_lyase_fold/virulence"/>
</dbReference>
<dbReference type="EMBL" id="HBKP01021737">
    <property type="protein sequence ID" value="CAE2235439.1"/>
    <property type="molecule type" value="Transcribed_RNA"/>
</dbReference>
<keyword evidence="1" id="KW-1133">Transmembrane helix</keyword>
<feature type="transmembrane region" description="Helical" evidence="1">
    <location>
        <begin position="374"/>
        <end position="395"/>
    </location>
</feature>
<reference evidence="2" key="1">
    <citation type="submission" date="2021-01" db="EMBL/GenBank/DDBJ databases">
        <authorList>
            <person name="Corre E."/>
            <person name="Pelletier E."/>
            <person name="Niang G."/>
            <person name="Scheremetjew M."/>
            <person name="Finn R."/>
            <person name="Kale V."/>
            <person name="Holt S."/>
            <person name="Cochrane G."/>
            <person name="Meng A."/>
            <person name="Brown T."/>
            <person name="Cohen L."/>
        </authorList>
    </citation>
    <scope>NUCLEOTIDE SEQUENCE</scope>
    <source>
        <strain evidence="2">DIVA3 518/3/11/1/6</strain>
    </source>
</reference>